<feature type="non-terminal residue" evidence="1">
    <location>
        <position position="124"/>
    </location>
</feature>
<dbReference type="Proteomes" id="UP000054359">
    <property type="component" value="Unassembled WGS sequence"/>
</dbReference>
<gene>
    <name evidence="1" type="ORF">X975_09967</name>
</gene>
<keyword evidence="2" id="KW-1185">Reference proteome</keyword>
<dbReference type="EMBL" id="KK115747">
    <property type="protein sequence ID" value="KFM65904.1"/>
    <property type="molecule type" value="Genomic_DNA"/>
</dbReference>
<accession>A0A087TLB5</accession>
<dbReference type="OrthoDB" id="431717at2759"/>
<evidence type="ECO:0000313" key="1">
    <source>
        <dbReference type="EMBL" id="KFM65904.1"/>
    </source>
</evidence>
<dbReference type="AlphaFoldDB" id="A0A087TLB5"/>
<sequence>MNSLLDSVWNDCTFDSFKKDLSPVTFKLAEKLLSLCFTLGLKADALALRLLYPSEKDDGSKISKNKGLILMNIFANTICTFVSQSPSQFVGVLASYMHKDSFCEVSILIKFIDYVACTKLLRRK</sequence>
<evidence type="ECO:0000313" key="2">
    <source>
        <dbReference type="Proteomes" id="UP000054359"/>
    </source>
</evidence>
<protein>
    <submittedName>
        <fullName evidence="1">Uncharacterized protein</fullName>
    </submittedName>
</protein>
<name>A0A087TLB5_STEMI</name>
<proteinExistence type="predicted"/>
<organism evidence="1 2">
    <name type="scientific">Stegodyphus mimosarum</name>
    <name type="common">African social velvet spider</name>
    <dbReference type="NCBI Taxonomy" id="407821"/>
    <lineage>
        <taxon>Eukaryota</taxon>
        <taxon>Metazoa</taxon>
        <taxon>Ecdysozoa</taxon>
        <taxon>Arthropoda</taxon>
        <taxon>Chelicerata</taxon>
        <taxon>Arachnida</taxon>
        <taxon>Araneae</taxon>
        <taxon>Araneomorphae</taxon>
        <taxon>Entelegynae</taxon>
        <taxon>Eresoidea</taxon>
        <taxon>Eresidae</taxon>
        <taxon>Stegodyphus</taxon>
    </lineage>
</organism>
<reference evidence="1 2" key="1">
    <citation type="submission" date="2013-11" db="EMBL/GenBank/DDBJ databases">
        <title>Genome sequencing of Stegodyphus mimosarum.</title>
        <authorList>
            <person name="Bechsgaard J."/>
        </authorList>
    </citation>
    <scope>NUCLEOTIDE SEQUENCE [LARGE SCALE GENOMIC DNA]</scope>
</reference>